<sequence>MMDNDATLLNASPQVRQKRVLPSRSRRGGPGVGNCDVDIMILNAQLNKSDSDPLIPGDSPFVLKTSTALDKVAEKFQEAGSFGLNVHAHERYFDRPEVLKAYREQIIIETPQYERIGDVAPGGSRLRQRNIEETSLDLDPVYEKRHRKYEAFEKRNRLREKEKLKHEQYKLKERIEQLRGMDNSAFLAAHASSFSSPPTGSQANTEDIALGAMGVLGGLNGNPNTPAYQEGERRRQEMLMHALALEERYRVLLPPDR</sequence>
<dbReference type="Pfam" id="PF15460">
    <property type="entry name" value="SAS4"/>
    <property type="match status" value="1"/>
</dbReference>
<dbReference type="Proteomes" id="UP001221142">
    <property type="component" value="Unassembled WGS sequence"/>
</dbReference>
<dbReference type="AlphaFoldDB" id="A0AAD7B4T0"/>
<accession>A0AAD7B4T0</accession>
<evidence type="ECO:0000313" key="4">
    <source>
        <dbReference type="Proteomes" id="UP001221142"/>
    </source>
</evidence>
<evidence type="ECO:0000259" key="2">
    <source>
        <dbReference type="Pfam" id="PF15460"/>
    </source>
</evidence>
<keyword evidence="4" id="KW-1185">Reference proteome</keyword>
<feature type="compositionally biased region" description="Basic residues" evidence="1">
    <location>
        <begin position="16"/>
        <end position="27"/>
    </location>
</feature>
<organism evidence="3 4">
    <name type="scientific">Roridomyces roridus</name>
    <dbReference type="NCBI Taxonomy" id="1738132"/>
    <lineage>
        <taxon>Eukaryota</taxon>
        <taxon>Fungi</taxon>
        <taxon>Dikarya</taxon>
        <taxon>Basidiomycota</taxon>
        <taxon>Agaricomycotina</taxon>
        <taxon>Agaricomycetes</taxon>
        <taxon>Agaricomycetidae</taxon>
        <taxon>Agaricales</taxon>
        <taxon>Marasmiineae</taxon>
        <taxon>Mycenaceae</taxon>
        <taxon>Roridomyces</taxon>
    </lineage>
</organism>
<gene>
    <name evidence="3" type="ORF">FB45DRAFT_691757</name>
</gene>
<comment type="caution">
    <text evidence="3">The sequence shown here is derived from an EMBL/GenBank/DDBJ whole genome shotgun (WGS) entry which is preliminary data.</text>
</comment>
<feature type="domain" description="Something about silencing protein 4" evidence="2">
    <location>
        <begin position="139"/>
        <end position="188"/>
    </location>
</feature>
<name>A0AAD7B4T0_9AGAR</name>
<evidence type="ECO:0000256" key="1">
    <source>
        <dbReference type="SAM" id="MobiDB-lite"/>
    </source>
</evidence>
<proteinExistence type="predicted"/>
<feature type="non-terminal residue" evidence="3">
    <location>
        <position position="1"/>
    </location>
</feature>
<dbReference type="EMBL" id="JARKIF010000034">
    <property type="protein sequence ID" value="KAJ7610810.1"/>
    <property type="molecule type" value="Genomic_DNA"/>
</dbReference>
<reference evidence="3" key="1">
    <citation type="submission" date="2023-03" db="EMBL/GenBank/DDBJ databases">
        <title>Massive genome expansion in bonnet fungi (Mycena s.s.) driven by repeated elements and novel gene families across ecological guilds.</title>
        <authorList>
            <consortium name="Lawrence Berkeley National Laboratory"/>
            <person name="Harder C.B."/>
            <person name="Miyauchi S."/>
            <person name="Viragh M."/>
            <person name="Kuo A."/>
            <person name="Thoen E."/>
            <person name="Andreopoulos B."/>
            <person name="Lu D."/>
            <person name="Skrede I."/>
            <person name="Drula E."/>
            <person name="Henrissat B."/>
            <person name="Morin E."/>
            <person name="Kohler A."/>
            <person name="Barry K."/>
            <person name="LaButti K."/>
            <person name="Morin E."/>
            <person name="Salamov A."/>
            <person name="Lipzen A."/>
            <person name="Mereny Z."/>
            <person name="Hegedus B."/>
            <person name="Baldrian P."/>
            <person name="Stursova M."/>
            <person name="Weitz H."/>
            <person name="Taylor A."/>
            <person name="Grigoriev I.V."/>
            <person name="Nagy L.G."/>
            <person name="Martin F."/>
            <person name="Kauserud H."/>
        </authorList>
    </citation>
    <scope>NUCLEOTIDE SEQUENCE</scope>
    <source>
        <strain evidence="3">9284</strain>
    </source>
</reference>
<protein>
    <recommendedName>
        <fullName evidence="2">Something about silencing protein 4 domain-containing protein</fullName>
    </recommendedName>
</protein>
<dbReference type="InterPro" id="IPR029184">
    <property type="entry name" value="Sas4_dom"/>
</dbReference>
<evidence type="ECO:0000313" key="3">
    <source>
        <dbReference type="EMBL" id="KAJ7610810.1"/>
    </source>
</evidence>
<feature type="region of interest" description="Disordered" evidence="1">
    <location>
        <begin position="1"/>
        <end position="32"/>
    </location>
</feature>